<comment type="cofactor">
    <cofactor evidence="4">
        <name>Mn(2+)</name>
        <dbReference type="ChEBI" id="CHEBI:29035"/>
    </cofactor>
    <text evidence="4">Binds 2 manganese ions per subunit.</text>
</comment>
<name>A0A918C6K9_9DEIO</name>
<feature type="binding site" evidence="4">
    <location>
        <position position="123"/>
    </location>
    <ligand>
        <name>Mn(2+)</name>
        <dbReference type="ChEBI" id="CHEBI:29035"/>
        <label>1</label>
    </ligand>
</feature>
<dbReference type="InterPro" id="IPR020855">
    <property type="entry name" value="Ureohydrolase_Mn_BS"/>
</dbReference>
<dbReference type="GO" id="GO:0033389">
    <property type="term" value="P:putrescine biosynthetic process from arginine, via agmatine"/>
    <property type="evidence" value="ECO:0007669"/>
    <property type="project" value="TreeGrafter"/>
</dbReference>
<dbReference type="AlphaFoldDB" id="A0A918C6K9"/>
<keyword evidence="2 4" id="KW-0479">Metal-binding</keyword>
<dbReference type="RefSeq" id="WP_189089687.1">
    <property type="nucleotide sequence ID" value="NZ_BMQL01000008.1"/>
</dbReference>
<keyword evidence="7" id="KW-1185">Reference proteome</keyword>
<accession>A0A918C6K9</accession>
<evidence type="ECO:0000256" key="2">
    <source>
        <dbReference type="ARBA" id="ARBA00022723"/>
    </source>
</evidence>
<dbReference type="Pfam" id="PF00491">
    <property type="entry name" value="Arginase"/>
    <property type="match status" value="1"/>
</dbReference>
<dbReference type="PANTHER" id="PTHR11358:SF26">
    <property type="entry name" value="GUANIDINO ACID HYDROLASE, MITOCHONDRIAL"/>
    <property type="match status" value="1"/>
</dbReference>
<dbReference type="GO" id="GO:0008783">
    <property type="term" value="F:agmatinase activity"/>
    <property type="evidence" value="ECO:0007669"/>
    <property type="project" value="TreeGrafter"/>
</dbReference>
<dbReference type="PANTHER" id="PTHR11358">
    <property type="entry name" value="ARGINASE/AGMATINASE"/>
    <property type="match status" value="1"/>
</dbReference>
<evidence type="ECO:0000313" key="7">
    <source>
        <dbReference type="Proteomes" id="UP000603865"/>
    </source>
</evidence>
<reference evidence="6" key="2">
    <citation type="submission" date="2020-09" db="EMBL/GenBank/DDBJ databases">
        <authorList>
            <person name="Sun Q."/>
            <person name="Ohkuma M."/>
        </authorList>
    </citation>
    <scope>NUCLEOTIDE SEQUENCE</scope>
    <source>
        <strain evidence="6">JCM 31311</strain>
    </source>
</reference>
<evidence type="ECO:0000256" key="1">
    <source>
        <dbReference type="ARBA" id="ARBA00009227"/>
    </source>
</evidence>
<feature type="binding site" evidence="4">
    <location>
        <position position="147"/>
    </location>
    <ligand>
        <name>Mn(2+)</name>
        <dbReference type="ChEBI" id="CHEBI:29035"/>
        <label>1</label>
    </ligand>
</feature>
<comment type="similarity">
    <text evidence="1">Belongs to the arginase family. Agmatinase subfamily.</text>
</comment>
<feature type="binding site" evidence="4">
    <location>
        <position position="233"/>
    </location>
    <ligand>
        <name>Mn(2+)</name>
        <dbReference type="ChEBI" id="CHEBI:29035"/>
        <label>1</label>
    </ligand>
</feature>
<sequence>MNRAAPTHLPYGGIATFARAPFQEPGGDWRADVGVLGIPFDIALGFRPGARFAPRALREASLRSVPPFTGLDGKTRLQGVTFADAGDVVLPSLEPELARERVTQAARQLRERCRLPVFLGGDHSVSFPLLRAYDDVPALHVVQLDAHLDFTDVRNDTRYSNSSPFRRACEVLPNLVHITTIGLRGLRFDPEAVAAARARGHTLIAMPQVSEQMEAVLDQLPRGQSVYLSIDVDAFDPSVLPGTSSPEPDGMTYAQAMRLLAAAAQRNTVVGLDVVELAPPLDPTGRSELLTARLIMETLCEVFADV</sequence>
<keyword evidence="4" id="KW-0464">Manganese</keyword>
<evidence type="ECO:0000256" key="4">
    <source>
        <dbReference type="PIRSR" id="PIRSR036979-1"/>
    </source>
</evidence>
<feature type="binding site" evidence="4">
    <location>
        <position position="149"/>
    </location>
    <ligand>
        <name>Mn(2+)</name>
        <dbReference type="ChEBI" id="CHEBI:29035"/>
        <label>1</label>
    </ligand>
</feature>
<dbReference type="PROSITE" id="PS01053">
    <property type="entry name" value="ARGINASE_1"/>
    <property type="match status" value="1"/>
</dbReference>
<dbReference type="PROSITE" id="PS51409">
    <property type="entry name" value="ARGINASE_2"/>
    <property type="match status" value="1"/>
</dbReference>
<gene>
    <name evidence="6" type="ORF">GCM10008957_18840</name>
</gene>
<dbReference type="Proteomes" id="UP000603865">
    <property type="component" value="Unassembled WGS sequence"/>
</dbReference>
<comment type="caution">
    <text evidence="6">The sequence shown here is derived from an EMBL/GenBank/DDBJ whole genome shotgun (WGS) entry which is preliminary data.</text>
</comment>
<dbReference type="SUPFAM" id="SSF52768">
    <property type="entry name" value="Arginase/deacetylase"/>
    <property type="match status" value="1"/>
</dbReference>
<dbReference type="GO" id="GO:0046872">
    <property type="term" value="F:metal ion binding"/>
    <property type="evidence" value="ECO:0007669"/>
    <property type="project" value="UniProtKB-KW"/>
</dbReference>
<dbReference type="Gene3D" id="3.40.800.10">
    <property type="entry name" value="Ureohydrolase domain"/>
    <property type="match status" value="1"/>
</dbReference>
<dbReference type="PIRSF" id="PIRSF036979">
    <property type="entry name" value="Arginase"/>
    <property type="match status" value="1"/>
</dbReference>
<dbReference type="InterPro" id="IPR006035">
    <property type="entry name" value="Ureohydrolase"/>
</dbReference>
<organism evidence="6 7">
    <name type="scientific">Deinococcus ruber</name>
    <dbReference type="NCBI Taxonomy" id="1848197"/>
    <lineage>
        <taxon>Bacteria</taxon>
        <taxon>Thermotogati</taxon>
        <taxon>Deinococcota</taxon>
        <taxon>Deinococci</taxon>
        <taxon>Deinococcales</taxon>
        <taxon>Deinococcaceae</taxon>
        <taxon>Deinococcus</taxon>
    </lineage>
</organism>
<dbReference type="InterPro" id="IPR023696">
    <property type="entry name" value="Ureohydrolase_dom_sf"/>
</dbReference>
<evidence type="ECO:0000256" key="3">
    <source>
        <dbReference type="ARBA" id="ARBA00022801"/>
    </source>
</evidence>
<proteinExistence type="inferred from homology"/>
<feature type="binding site" evidence="4">
    <location>
        <position position="145"/>
    </location>
    <ligand>
        <name>Mn(2+)</name>
        <dbReference type="ChEBI" id="CHEBI:29035"/>
        <label>1</label>
    </ligand>
</feature>
<protein>
    <submittedName>
        <fullName evidence="6">Agmatinase</fullName>
    </submittedName>
</protein>
<reference evidence="6" key="1">
    <citation type="journal article" date="2014" name="Int. J. Syst. Evol. Microbiol.">
        <title>Complete genome sequence of Corynebacterium casei LMG S-19264T (=DSM 44701T), isolated from a smear-ripened cheese.</title>
        <authorList>
            <consortium name="US DOE Joint Genome Institute (JGI-PGF)"/>
            <person name="Walter F."/>
            <person name="Albersmeier A."/>
            <person name="Kalinowski J."/>
            <person name="Ruckert C."/>
        </authorList>
    </citation>
    <scope>NUCLEOTIDE SEQUENCE</scope>
    <source>
        <strain evidence="6">JCM 31311</strain>
    </source>
</reference>
<keyword evidence="3 5" id="KW-0378">Hydrolase</keyword>
<evidence type="ECO:0000313" key="6">
    <source>
        <dbReference type="EMBL" id="GGR06281.1"/>
    </source>
</evidence>
<feature type="binding site" evidence="4">
    <location>
        <position position="231"/>
    </location>
    <ligand>
        <name>Mn(2+)</name>
        <dbReference type="ChEBI" id="CHEBI:29035"/>
        <label>1</label>
    </ligand>
</feature>
<evidence type="ECO:0000256" key="5">
    <source>
        <dbReference type="RuleBase" id="RU003684"/>
    </source>
</evidence>
<dbReference type="EMBL" id="BMQL01000008">
    <property type="protein sequence ID" value="GGR06281.1"/>
    <property type="molecule type" value="Genomic_DNA"/>
</dbReference>